<organism evidence="1 2">
    <name type="scientific">Caerostris extrusa</name>
    <name type="common">Bark spider</name>
    <name type="synonym">Caerostris bankana</name>
    <dbReference type="NCBI Taxonomy" id="172846"/>
    <lineage>
        <taxon>Eukaryota</taxon>
        <taxon>Metazoa</taxon>
        <taxon>Ecdysozoa</taxon>
        <taxon>Arthropoda</taxon>
        <taxon>Chelicerata</taxon>
        <taxon>Arachnida</taxon>
        <taxon>Araneae</taxon>
        <taxon>Araneomorphae</taxon>
        <taxon>Entelegynae</taxon>
        <taxon>Araneoidea</taxon>
        <taxon>Araneidae</taxon>
        <taxon>Caerostris</taxon>
    </lineage>
</organism>
<reference evidence="1 2" key="1">
    <citation type="submission" date="2021-06" db="EMBL/GenBank/DDBJ databases">
        <title>Caerostris extrusa draft genome.</title>
        <authorList>
            <person name="Kono N."/>
            <person name="Arakawa K."/>
        </authorList>
    </citation>
    <scope>NUCLEOTIDE SEQUENCE [LARGE SCALE GENOMIC DNA]</scope>
</reference>
<name>A0AAV4S5A3_CAEEX</name>
<evidence type="ECO:0000313" key="2">
    <source>
        <dbReference type="Proteomes" id="UP001054945"/>
    </source>
</evidence>
<dbReference type="Proteomes" id="UP001054945">
    <property type="component" value="Unassembled WGS sequence"/>
</dbReference>
<protein>
    <submittedName>
        <fullName evidence="1">Uncharacterized protein</fullName>
    </submittedName>
</protein>
<accession>A0AAV4S5A3</accession>
<gene>
    <name evidence="1" type="ORF">CEXT_769651</name>
</gene>
<evidence type="ECO:0000313" key="1">
    <source>
        <dbReference type="EMBL" id="GIY28251.1"/>
    </source>
</evidence>
<proteinExistence type="predicted"/>
<dbReference type="EMBL" id="BPLR01008923">
    <property type="protein sequence ID" value="GIY28251.1"/>
    <property type="molecule type" value="Genomic_DNA"/>
</dbReference>
<dbReference type="AlphaFoldDB" id="A0AAV4S5A3"/>
<keyword evidence="2" id="KW-1185">Reference proteome</keyword>
<comment type="caution">
    <text evidence="1">The sequence shown here is derived from an EMBL/GenBank/DDBJ whole genome shotgun (WGS) entry which is preliminary data.</text>
</comment>
<sequence length="84" mass="9396">MDRILHQNDKKKKESKKGTKKYVFFLLVLSALPPDPAYVRSDIMSQPAANLSVCLRIDACMRHGSEICLLEIGMLSCPSDSARD</sequence>